<evidence type="ECO:0000256" key="3">
    <source>
        <dbReference type="ARBA" id="ARBA00023002"/>
    </source>
</evidence>
<evidence type="ECO:0000256" key="6">
    <source>
        <dbReference type="ARBA" id="ARBA00035023"/>
    </source>
</evidence>
<protein>
    <recommendedName>
        <fullName evidence="7">2-oxoadipate dioxygenase/decarboxylase</fullName>
        <ecNumber evidence="6">1.13.11.93</ecNumber>
    </recommendedName>
    <alternativeName>
        <fullName evidence="8">2-hydroxyglutarate synthase</fullName>
    </alternativeName>
</protein>
<dbReference type="InterPro" id="IPR047869">
    <property type="entry name" value="YdcJ_bac-like"/>
</dbReference>
<evidence type="ECO:0000256" key="8">
    <source>
        <dbReference type="ARBA" id="ARBA00035045"/>
    </source>
</evidence>
<dbReference type="OrthoDB" id="8300246at2759"/>
<evidence type="ECO:0000313" key="10">
    <source>
        <dbReference type="Proteomes" id="UP000034680"/>
    </source>
</evidence>
<evidence type="ECO:0000256" key="1">
    <source>
        <dbReference type="ARBA" id="ARBA00001954"/>
    </source>
</evidence>
<gene>
    <name evidence="9" type="ORF">UCDDA912_g04493</name>
</gene>
<dbReference type="GO" id="GO:0051213">
    <property type="term" value="F:dioxygenase activity"/>
    <property type="evidence" value="ECO:0007669"/>
    <property type="project" value="UniProtKB-KW"/>
</dbReference>
<proteinExistence type="inferred from homology"/>
<dbReference type="Gene3D" id="3.10.180.80">
    <property type="entry name" value="Uncharacterised protein PF07063, DUF1338"/>
    <property type="match status" value="1"/>
</dbReference>
<accession>A0A0G2FME8</accession>
<evidence type="ECO:0000313" key="9">
    <source>
        <dbReference type="EMBL" id="KKY35532.1"/>
    </source>
</evidence>
<comment type="similarity">
    <text evidence="5">Belongs to the 2-oxoadipate dioxygenase/decarboxylase family.</text>
</comment>
<keyword evidence="2" id="KW-0223">Dioxygenase</keyword>
<name>A0A0G2FME8_9PEZI</name>
<sequence>MSAALMPSQPTLPSQSSNGNEYINANALRNTFSLAMSAMYKAEVPLYGDLVRIVNNANEEIRSRTSQELRTVRRIFAILGMRPVGYYDLAVAGLPMHATCFRPIDTVALEANPFRMFTTLLRPGLLASREAHELAMRLLNRRNIFSDTLLDLVDTTEMRQGGRLKHEQGDLFIREATRSFSWQPIAAATHEEYEVLRTEHPILADIACFNSAHINHLTPRALDIGVAQAAMIKGGLSVKDRIEGPPLRKCPILLRQTSFLALEEHIRFPCAGSRDQCRLVDGQHKARFGEIEERGAAVTPKGRKLYDELLEEAMSLAQAAESHSAATLDKMLARTFERYPDDWDELRRQRLIYCEYQCDAGAKEKLVALGGSSEATPAFLDKLVVGKILKARPITYEDFLPFSAAGIFQSNLQAAGKKVIASVGPGSAGREERDMYEAAMGCPALDADQLYAEAQRRSLEECANELELGLDDVSALLQAAA</sequence>
<evidence type="ECO:0000256" key="2">
    <source>
        <dbReference type="ARBA" id="ARBA00022964"/>
    </source>
</evidence>
<reference evidence="9 10" key="1">
    <citation type="submission" date="2015-05" db="EMBL/GenBank/DDBJ databases">
        <title>Distinctive expansion of gene families associated with plant cell wall degradation and secondary metabolism in the genomes of grapevine trunk pathogens.</title>
        <authorList>
            <person name="Lawrence D.P."/>
            <person name="Travadon R."/>
            <person name="Rolshausen P.E."/>
            <person name="Baumgartner K."/>
        </authorList>
    </citation>
    <scope>NUCLEOTIDE SEQUENCE [LARGE SCALE GENOMIC DNA]</scope>
    <source>
        <strain evidence="9">DA912</strain>
    </source>
</reference>
<dbReference type="EMBL" id="LCUC01000155">
    <property type="protein sequence ID" value="KKY35532.1"/>
    <property type="molecule type" value="Genomic_DNA"/>
</dbReference>
<keyword evidence="10" id="KW-1185">Reference proteome</keyword>
<dbReference type="Proteomes" id="UP000034680">
    <property type="component" value="Unassembled WGS sequence"/>
</dbReference>
<dbReference type="CDD" id="cd16348">
    <property type="entry name" value="VOC_YdcJ_like"/>
    <property type="match status" value="1"/>
</dbReference>
<dbReference type="AlphaFoldDB" id="A0A0G2FME8"/>
<keyword evidence="3" id="KW-0560">Oxidoreductase</keyword>
<dbReference type="SMART" id="SM01150">
    <property type="entry name" value="DUF1338"/>
    <property type="match status" value="1"/>
</dbReference>
<dbReference type="Pfam" id="PF07063">
    <property type="entry name" value="HGLS"/>
    <property type="match status" value="1"/>
</dbReference>
<dbReference type="STRING" id="1214573.A0A0G2FME8"/>
<dbReference type="PANTHER" id="PTHR39479:SF2">
    <property type="entry name" value="2-OXOADIPATE DIOXYGENASE_DECARBOXYLASE"/>
    <property type="match status" value="1"/>
</dbReference>
<dbReference type="PANTHER" id="PTHR39479">
    <property type="match status" value="1"/>
</dbReference>
<comment type="cofactor">
    <cofactor evidence="1">
        <name>Fe(2+)</name>
        <dbReference type="ChEBI" id="CHEBI:29033"/>
    </cofactor>
</comment>
<dbReference type="InterPro" id="IPR009770">
    <property type="entry name" value="HGLS"/>
</dbReference>
<evidence type="ECO:0000256" key="7">
    <source>
        <dbReference type="ARBA" id="ARBA00035034"/>
    </source>
</evidence>
<organism evidence="9 10">
    <name type="scientific">Diaporthe ampelina</name>
    <dbReference type="NCBI Taxonomy" id="1214573"/>
    <lineage>
        <taxon>Eukaryota</taxon>
        <taxon>Fungi</taxon>
        <taxon>Dikarya</taxon>
        <taxon>Ascomycota</taxon>
        <taxon>Pezizomycotina</taxon>
        <taxon>Sordariomycetes</taxon>
        <taxon>Sordariomycetidae</taxon>
        <taxon>Diaporthales</taxon>
        <taxon>Diaporthaceae</taxon>
        <taxon>Diaporthe</taxon>
    </lineage>
</organism>
<reference evidence="9 10" key="2">
    <citation type="submission" date="2015-05" db="EMBL/GenBank/DDBJ databases">
        <authorList>
            <person name="Morales-Cruz A."/>
            <person name="Amrine K.C."/>
            <person name="Cantu D."/>
        </authorList>
    </citation>
    <scope>NUCLEOTIDE SEQUENCE [LARGE SCALE GENOMIC DNA]</scope>
    <source>
        <strain evidence="9">DA912</strain>
    </source>
</reference>
<keyword evidence="4" id="KW-0408">Iron</keyword>
<dbReference type="EC" id="1.13.11.93" evidence="6"/>
<evidence type="ECO:0000256" key="5">
    <source>
        <dbReference type="ARBA" id="ARBA00035013"/>
    </source>
</evidence>
<comment type="caution">
    <text evidence="9">The sequence shown here is derived from an EMBL/GenBank/DDBJ whole genome shotgun (WGS) entry which is preliminary data.</text>
</comment>
<evidence type="ECO:0000256" key="4">
    <source>
        <dbReference type="ARBA" id="ARBA00023004"/>
    </source>
</evidence>